<feature type="domain" description="Smf/DprA SLOG" evidence="2">
    <location>
        <begin position="80"/>
        <end position="288"/>
    </location>
</feature>
<evidence type="ECO:0000259" key="2">
    <source>
        <dbReference type="Pfam" id="PF02481"/>
    </source>
</evidence>
<proteinExistence type="inferred from homology"/>
<protein>
    <submittedName>
        <fullName evidence="3">DNA-protecting protein DprA</fullName>
    </submittedName>
</protein>
<dbReference type="PANTHER" id="PTHR43022:SF1">
    <property type="entry name" value="PROTEIN SMF"/>
    <property type="match status" value="1"/>
</dbReference>
<organism evidence="3 4">
    <name type="scientific">Staphylococcus gallinarum</name>
    <dbReference type="NCBI Taxonomy" id="1293"/>
    <lineage>
        <taxon>Bacteria</taxon>
        <taxon>Bacillati</taxon>
        <taxon>Bacillota</taxon>
        <taxon>Bacilli</taxon>
        <taxon>Bacillales</taxon>
        <taxon>Staphylococcaceae</taxon>
        <taxon>Staphylococcus</taxon>
    </lineage>
</organism>
<dbReference type="Pfam" id="PF02481">
    <property type="entry name" value="DNA_processg_A"/>
    <property type="match status" value="1"/>
</dbReference>
<dbReference type="GO" id="GO:0009294">
    <property type="term" value="P:DNA-mediated transformation"/>
    <property type="evidence" value="ECO:0007669"/>
    <property type="project" value="InterPro"/>
</dbReference>
<accession>A0A2T4SZ91</accession>
<evidence type="ECO:0000313" key="4">
    <source>
        <dbReference type="Proteomes" id="UP000283576"/>
    </source>
</evidence>
<dbReference type="SUPFAM" id="SSF102405">
    <property type="entry name" value="MCP/YpsA-like"/>
    <property type="match status" value="1"/>
</dbReference>
<gene>
    <name evidence="3" type="primary">dprA</name>
    <name evidence="3" type="ORF">BUZ01_01055</name>
</gene>
<dbReference type="PANTHER" id="PTHR43022">
    <property type="entry name" value="PROTEIN SMF"/>
    <property type="match status" value="1"/>
</dbReference>
<reference evidence="3 4" key="1">
    <citation type="journal article" date="2016" name="Front. Microbiol.">
        <title>Comprehensive Phylogenetic Analysis of Bovine Non-aureus Staphylococci Species Based on Whole-Genome Sequencing.</title>
        <authorList>
            <person name="Naushad S."/>
            <person name="Barkema H.W."/>
            <person name="Luby C."/>
            <person name="Condas L.A."/>
            <person name="Nobrega D.B."/>
            <person name="Carson D.A."/>
            <person name="De Buck J."/>
        </authorList>
    </citation>
    <scope>NUCLEOTIDE SEQUENCE [LARGE SCALE GENOMIC DNA]</scope>
    <source>
        <strain evidence="3 4">SNUC 1388</strain>
    </source>
</reference>
<dbReference type="InterPro" id="IPR057666">
    <property type="entry name" value="DrpA_SLOG"/>
</dbReference>
<dbReference type="EMBL" id="QXRZ01000001">
    <property type="protein sequence ID" value="RIL44591.1"/>
    <property type="molecule type" value="Genomic_DNA"/>
</dbReference>
<comment type="similarity">
    <text evidence="1">Belongs to the DprA/Smf family.</text>
</comment>
<evidence type="ECO:0000256" key="1">
    <source>
        <dbReference type="ARBA" id="ARBA00006525"/>
    </source>
</evidence>
<dbReference type="Proteomes" id="UP000283576">
    <property type="component" value="Unassembled WGS sequence"/>
</dbReference>
<comment type="caution">
    <text evidence="3">The sequence shown here is derived from an EMBL/GenBank/DDBJ whole genome shotgun (WGS) entry which is preliminary data.</text>
</comment>
<dbReference type="InterPro" id="IPR003488">
    <property type="entry name" value="DprA"/>
</dbReference>
<name>A0A2T4SZ91_STAGA</name>
<sequence>MKRSYLYLKLRFAGLSTTQIYNLCKLFPHFLTAPFNDQHQLLSRFLSMSKITHSATISQKFQTETITQILTTLNNSQTHFVSIDQCHYPSILREIYQPPLILFYRGRTDLLSLPHTLAVIGSRHATHYSYQALDMLFQSLQAHRFCIVSGLAKGADCYAHQCAMYWQMPTIAVLGFGHNHHYPKETAQVRQYIEQNGIVISEYLPDDPPKKYYFPQRNRIISGISKGVLITESMERSGTLITTQFALEQNRNVYILPGSIFDPMVKGNLLSAQEGAKIVINAMDIIEDYI</sequence>
<dbReference type="AlphaFoldDB" id="A0A2T4SZ91"/>
<dbReference type="NCBIfam" id="TIGR00732">
    <property type="entry name" value="dprA"/>
    <property type="match status" value="1"/>
</dbReference>
<dbReference type="Gene3D" id="3.40.50.450">
    <property type="match status" value="1"/>
</dbReference>
<evidence type="ECO:0000313" key="3">
    <source>
        <dbReference type="EMBL" id="RIL44591.1"/>
    </source>
</evidence>
<dbReference type="RefSeq" id="WP_107526953.1">
    <property type="nucleotide sequence ID" value="NZ_JAIBNU010000001.1"/>
</dbReference>